<dbReference type="EMBL" id="DS989852">
    <property type="protein sequence ID" value="EDX74763.1"/>
    <property type="molecule type" value="Genomic_DNA"/>
</dbReference>
<reference evidence="1 2" key="1">
    <citation type="submission" date="2008-07" db="EMBL/GenBank/DDBJ databases">
        <authorList>
            <person name="Tandeau de Marsac N."/>
            <person name="Ferriera S."/>
            <person name="Johnson J."/>
            <person name="Kravitz S."/>
            <person name="Beeson K."/>
            <person name="Sutton G."/>
            <person name="Rogers Y.-H."/>
            <person name="Friedman R."/>
            <person name="Frazier M."/>
            <person name="Venter J.C."/>
        </authorList>
    </citation>
    <scope>NUCLEOTIDE SEQUENCE [LARGE SCALE GENOMIC DNA]</scope>
    <source>
        <strain evidence="1 2">PCC 7420</strain>
    </source>
</reference>
<evidence type="ECO:0000313" key="1">
    <source>
        <dbReference type="EMBL" id="EDX74763.1"/>
    </source>
</evidence>
<organism evidence="1 2">
    <name type="scientific">Coleofasciculus chthonoplastes PCC 7420</name>
    <dbReference type="NCBI Taxonomy" id="118168"/>
    <lineage>
        <taxon>Bacteria</taxon>
        <taxon>Bacillati</taxon>
        <taxon>Cyanobacteriota</taxon>
        <taxon>Cyanophyceae</taxon>
        <taxon>Coleofasciculales</taxon>
        <taxon>Coleofasciculaceae</taxon>
        <taxon>Coleofasciculus</taxon>
    </lineage>
</organism>
<protein>
    <submittedName>
        <fullName evidence="1">Uncharacterized protein</fullName>
    </submittedName>
</protein>
<accession>B4VTQ6</accession>
<gene>
    <name evidence="1" type="ORF">MC7420_6241</name>
</gene>
<keyword evidence="2" id="KW-1185">Reference proteome</keyword>
<name>B4VTQ6_9CYAN</name>
<dbReference type="Proteomes" id="UP000003835">
    <property type="component" value="Unassembled WGS sequence"/>
</dbReference>
<evidence type="ECO:0000313" key="2">
    <source>
        <dbReference type="Proteomes" id="UP000003835"/>
    </source>
</evidence>
<sequence>MIKGIRRIDDPLNYGEWVITWKKIGGSSLIFLDIRHDVDIPVTEIQLFQLI</sequence>
<dbReference type="HOGENOM" id="CLU_3097646_0_0_3"/>
<dbReference type="AlphaFoldDB" id="B4VTQ6"/>
<proteinExistence type="predicted"/>
<dbReference type="RefSeq" id="WP_006102096.1">
    <property type="nucleotide sequence ID" value="NZ_DS989852.1"/>
</dbReference>